<dbReference type="Pfam" id="PF25472">
    <property type="entry name" value="DUF7902"/>
    <property type="match status" value="1"/>
</dbReference>
<protein>
    <recommendedName>
        <fullName evidence="1">DUF7902 domain-containing protein</fullName>
    </recommendedName>
</protein>
<dbReference type="InterPro" id="IPR057224">
    <property type="entry name" value="DUF7902"/>
</dbReference>
<feature type="non-terminal residue" evidence="2">
    <location>
        <position position="77"/>
    </location>
</feature>
<evidence type="ECO:0000313" key="2">
    <source>
        <dbReference type="EMBL" id="NEC78287.1"/>
    </source>
</evidence>
<comment type="caution">
    <text evidence="2">The sequence shown here is derived from an EMBL/GenBank/DDBJ whole genome shotgun (WGS) entry which is preliminary data.</text>
</comment>
<dbReference type="AlphaFoldDB" id="A0A6G3TWD3"/>
<feature type="non-terminal residue" evidence="2">
    <location>
        <position position="1"/>
    </location>
</feature>
<gene>
    <name evidence="2" type="ORF">G3I38_03255</name>
</gene>
<organism evidence="2">
    <name type="scientific">Streptomyces sp. SID7958</name>
    <dbReference type="NCBI Taxonomy" id="2706093"/>
    <lineage>
        <taxon>Bacteria</taxon>
        <taxon>Bacillati</taxon>
        <taxon>Actinomycetota</taxon>
        <taxon>Actinomycetes</taxon>
        <taxon>Kitasatosporales</taxon>
        <taxon>Streptomycetaceae</taxon>
        <taxon>Streptomyces</taxon>
    </lineage>
</organism>
<sequence>VAGRLEELADGLRTVTEVVASLDIADTTVRTAVLERVAEALGGVNRARATLDTRRRALLEKETRAGFAAELALLGRT</sequence>
<accession>A0A6G3TWD3</accession>
<dbReference type="RefSeq" id="WP_164332889.1">
    <property type="nucleotide sequence ID" value="NZ_JAAGMU010000180.1"/>
</dbReference>
<proteinExistence type="predicted"/>
<evidence type="ECO:0000259" key="1">
    <source>
        <dbReference type="Pfam" id="PF25472"/>
    </source>
</evidence>
<reference evidence="2" key="1">
    <citation type="submission" date="2020-01" db="EMBL/GenBank/DDBJ databases">
        <title>Insect and environment-associated Actinomycetes.</title>
        <authorList>
            <person name="Currrie C."/>
            <person name="Chevrette M."/>
            <person name="Carlson C."/>
            <person name="Stubbendieck R."/>
            <person name="Wendt-Pienkowski E."/>
        </authorList>
    </citation>
    <scope>NUCLEOTIDE SEQUENCE</scope>
    <source>
        <strain evidence="2">SID7958</strain>
    </source>
</reference>
<name>A0A6G3TWD3_9ACTN</name>
<dbReference type="EMBL" id="JAAGMU010000180">
    <property type="protein sequence ID" value="NEC78287.1"/>
    <property type="molecule type" value="Genomic_DNA"/>
</dbReference>
<feature type="domain" description="DUF7902" evidence="1">
    <location>
        <begin position="2"/>
        <end position="56"/>
    </location>
</feature>